<dbReference type="Proteomes" id="UP001432014">
    <property type="component" value="Chromosome"/>
</dbReference>
<gene>
    <name evidence="3" type="ORF">OG469_02665</name>
</gene>
<keyword evidence="2" id="KW-0812">Transmembrane</keyword>
<feature type="region of interest" description="Disordered" evidence="1">
    <location>
        <begin position="1"/>
        <end position="63"/>
    </location>
</feature>
<keyword evidence="2" id="KW-0472">Membrane</keyword>
<evidence type="ECO:0000313" key="4">
    <source>
        <dbReference type="Proteomes" id="UP001432014"/>
    </source>
</evidence>
<evidence type="ECO:0000256" key="2">
    <source>
        <dbReference type="SAM" id="Phobius"/>
    </source>
</evidence>
<dbReference type="RefSeq" id="WP_329500954.1">
    <property type="nucleotide sequence ID" value="NZ_CP108460.1"/>
</dbReference>
<feature type="transmembrane region" description="Helical" evidence="2">
    <location>
        <begin position="69"/>
        <end position="90"/>
    </location>
</feature>
<keyword evidence="2" id="KW-1133">Transmembrane helix</keyword>
<accession>A0ABZ1W0Z3</accession>
<keyword evidence="4" id="KW-1185">Reference proteome</keyword>
<dbReference type="InterPro" id="IPR025324">
    <property type="entry name" value="DUF4230"/>
</dbReference>
<sequence>MALPRNRRPLRGAQDEPGPSTAGEPEAAADGARRSPETAGDQAPKSGSVRVQERDPAPAPARSRRGLPWYLSIPITLAAILAVFLAAARFDLLPGLPNPFAERQVDRSQPVLLKSIQDMSRYTGATGNFQVIIDLDNDAKFLPSQLLGNRTLYVAAGTVGAYTDLGKLGADAVTVSADRTSVQLRLPHAQLAETALDVKRSYVYSQQRGLFDRIGDFFSGNPGNLQQLEVLATEKIQTAAKDTVLTATAETNTRTMFVGLLRSLGFTTVDVTVV</sequence>
<dbReference type="EMBL" id="CP108482">
    <property type="protein sequence ID" value="WUS54503.1"/>
    <property type="molecule type" value="Genomic_DNA"/>
</dbReference>
<reference evidence="3 4" key="1">
    <citation type="submission" date="2022-10" db="EMBL/GenBank/DDBJ databases">
        <title>The complete genomes of actinobacterial strains from the NBC collection.</title>
        <authorList>
            <person name="Joergensen T.S."/>
            <person name="Alvarez Arevalo M."/>
            <person name="Sterndorff E.B."/>
            <person name="Faurdal D."/>
            <person name="Vuksanovic O."/>
            <person name="Mourched A.-S."/>
            <person name="Charusanti P."/>
            <person name="Shaw S."/>
            <person name="Blin K."/>
            <person name="Weber T."/>
        </authorList>
    </citation>
    <scope>NUCLEOTIDE SEQUENCE [LARGE SCALE GENOMIC DNA]</scope>
    <source>
        <strain evidence="3 4">NBC_01247</strain>
    </source>
</reference>
<protein>
    <submittedName>
        <fullName evidence="3">DUF4230 domain-containing protein</fullName>
    </submittedName>
</protein>
<proteinExistence type="predicted"/>
<feature type="compositionally biased region" description="Basic residues" evidence="1">
    <location>
        <begin position="1"/>
        <end position="10"/>
    </location>
</feature>
<organism evidence="3 4">
    <name type="scientific">Kitasatospora herbaricolor</name>
    <dbReference type="NCBI Taxonomy" id="68217"/>
    <lineage>
        <taxon>Bacteria</taxon>
        <taxon>Bacillati</taxon>
        <taxon>Actinomycetota</taxon>
        <taxon>Actinomycetes</taxon>
        <taxon>Kitasatosporales</taxon>
        <taxon>Streptomycetaceae</taxon>
        <taxon>Kitasatospora</taxon>
    </lineage>
</organism>
<dbReference type="Pfam" id="PF14014">
    <property type="entry name" value="DUF4230"/>
    <property type="match status" value="1"/>
</dbReference>
<evidence type="ECO:0000313" key="3">
    <source>
        <dbReference type="EMBL" id="WUS54503.1"/>
    </source>
</evidence>
<name>A0ABZ1W0Z3_9ACTN</name>
<evidence type="ECO:0000256" key="1">
    <source>
        <dbReference type="SAM" id="MobiDB-lite"/>
    </source>
</evidence>